<evidence type="ECO:0000256" key="1">
    <source>
        <dbReference type="ARBA" id="ARBA00022670"/>
    </source>
</evidence>
<dbReference type="GO" id="GO:0046872">
    <property type="term" value="F:metal ion binding"/>
    <property type="evidence" value="ECO:0007669"/>
    <property type="project" value="UniProtKB-KW"/>
</dbReference>
<dbReference type="Gene3D" id="3.30.420.10">
    <property type="entry name" value="Ribonuclease H-like superfamily/Ribonuclease H"/>
    <property type="match status" value="1"/>
</dbReference>
<dbReference type="GO" id="GO:0015074">
    <property type="term" value="P:DNA integration"/>
    <property type="evidence" value="ECO:0007669"/>
    <property type="project" value="InterPro"/>
</dbReference>
<sequence>MTGSKSLLEDYVKKTGPAVTYGDNGKGLTKGYGNIKCNNVVFQKVSYVKGLKHNLISISQLCDADYEVHFTKKEGRVVNTDKNIVLSASRKDDIYVLDMFSSDKALMQCFFTKSQTNLSWIWHKRFSHLNFKNLSKISNQDLVRGLPKFSVVKDKMCSACEQGKQTKSSTSTPHGPVWTYSCLKVKQLRSDHGTEFRNSTLQEFCDHKGIGQNFSSPRTPQQNGVAERRNRTLIEAGRTLMIHAGLPMSFWAEAVNTACFTQNRSLIHRIHKKTPYEMLKDRKPDVSFFHVFGCICYILNQRDPRSKFEPKADKGIFVGYSSISKAFRVFHVNRQCVEESIHVKFDEESYTDEKVTHSPSIFQELLSCPFDEAPSAEDKIDSSDPIIPVPCSLNQDIAATSADDSLGADETLEAEDSPETDNVSVSIPPESTSVIVHRDHPVDRIIGNIHDGVRTRSSVLNNFCMYVNFVSMILPDKVHTALQDADWIKAMQEELNEFERHKVWTLVPRPSGKTITGTRWVYRNKVDKYGIITRNKARLVAQGFTQIESIDYGETFAPVARIEAIRLFLAYASYMNFIVYQMDVKTAFLHGVLEEEVFLNQPPGFVDKYHPDYVYRLDKAVYGLKQAPKAWYETLTSYLLENGYRRGAIDNTLFIKSKGSDMVLVQIYVDDIIFGSPNETLSKEFAEIMSKRFEMSMMGKMTFFLGLEVQQQKTGISICQSKYISDLLVKYSLSDCKLASTPVSKTDKLHADPTGTDVNHSLYRGMIG</sequence>
<keyword evidence="1" id="KW-0645">Protease</keyword>
<dbReference type="InterPro" id="IPR039537">
    <property type="entry name" value="Retrotran_Ty1/copia-like"/>
</dbReference>
<dbReference type="GO" id="GO:0003676">
    <property type="term" value="F:nucleic acid binding"/>
    <property type="evidence" value="ECO:0007669"/>
    <property type="project" value="InterPro"/>
</dbReference>
<dbReference type="InterPro" id="IPR057670">
    <property type="entry name" value="SH3_retrovirus"/>
</dbReference>
<dbReference type="InterPro" id="IPR025724">
    <property type="entry name" value="GAG-pre-integrase_dom"/>
</dbReference>
<gene>
    <name evidence="6" type="ORF">LSAT_V11C600300220</name>
</gene>
<evidence type="ECO:0000313" key="7">
    <source>
        <dbReference type="Proteomes" id="UP000235145"/>
    </source>
</evidence>
<dbReference type="GO" id="GO:0006508">
    <property type="term" value="P:proteolysis"/>
    <property type="evidence" value="ECO:0007669"/>
    <property type="project" value="UniProtKB-KW"/>
</dbReference>
<keyword evidence="3" id="KW-0064">Aspartyl protease</keyword>
<dbReference type="InterPro" id="IPR054722">
    <property type="entry name" value="PolX-like_BBD"/>
</dbReference>
<dbReference type="Pfam" id="PF22936">
    <property type="entry name" value="Pol_BBD"/>
    <property type="match status" value="1"/>
</dbReference>
<evidence type="ECO:0000256" key="4">
    <source>
        <dbReference type="ARBA" id="ARBA00022801"/>
    </source>
</evidence>
<reference evidence="6 7" key="1">
    <citation type="journal article" date="2017" name="Nat. Commun.">
        <title>Genome assembly with in vitro proximity ligation data and whole-genome triplication in lettuce.</title>
        <authorList>
            <person name="Reyes-Chin-Wo S."/>
            <person name="Wang Z."/>
            <person name="Yang X."/>
            <person name="Kozik A."/>
            <person name="Arikit S."/>
            <person name="Song C."/>
            <person name="Xia L."/>
            <person name="Froenicke L."/>
            <person name="Lavelle D.O."/>
            <person name="Truco M.J."/>
            <person name="Xia R."/>
            <person name="Zhu S."/>
            <person name="Xu C."/>
            <person name="Xu H."/>
            <person name="Xu X."/>
            <person name="Cox K."/>
            <person name="Korf I."/>
            <person name="Meyers B.C."/>
            <person name="Michelmore R.W."/>
        </authorList>
    </citation>
    <scope>NUCLEOTIDE SEQUENCE [LARGE SCALE GENOMIC DNA]</scope>
    <source>
        <strain evidence="7">cv. Salinas</strain>
        <tissue evidence="6">Seedlings</tissue>
    </source>
</reference>
<dbReference type="EMBL" id="NBSK02000006">
    <property type="protein sequence ID" value="KAJ0200612.1"/>
    <property type="molecule type" value="Genomic_DNA"/>
</dbReference>
<proteinExistence type="predicted"/>
<dbReference type="SUPFAM" id="SSF53098">
    <property type="entry name" value="Ribonuclease H-like"/>
    <property type="match status" value="1"/>
</dbReference>
<dbReference type="GO" id="GO:0004190">
    <property type="term" value="F:aspartic-type endopeptidase activity"/>
    <property type="evidence" value="ECO:0007669"/>
    <property type="project" value="UniProtKB-KW"/>
</dbReference>
<accession>A0A9R1X9N2</accession>
<dbReference type="SUPFAM" id="SSF56672">
    <property type="entry name" value="DNA/RNA polymerases"/>
    <property type="match status" value="1"/>
</dbReference>
<dbReference type="Pfam" id="PF13976">
    <property type="entry name" value="gag_pre-integrs"/>
    <property type="match status" value="1"/>
</dbReference>
<dbReference type="Proteomes" id="UP000235145">
    <property type="component" value="Unassembled WGS sequence"/>
</dbReference>
<dbReference type="InterPro" id="IPR013103">
    <property type="entry name" value="RVT_2"/>
</dbReference>
<feature type="domain" description="Integrase catalytic" evidence="5">
    <location>
        <begin position="186"/>
        <end position="283"/>
    </location>
</feature>
<dbReference type="InterPro" id="IPR036397">
    <property type="entry name" value="RNaseH_sf"/>
</dbReference>
<dbReference type="InterPro" id="IPR012337">
    <property type="entry name" value="RNaseH-like_sf"/>
</dbReference>
<dbReference type="AlphaFoldDB" id="A0A9R1X9N2"/>
<protein>
    <recommendedName>
        <fullName evidence="5">Integrase catalytic domain-containing protein</fullName>
    </recommendedName>
</protein>
<evidence type="ECO:0000259" key="5">
    <source>
        <dbReference type="PROSITE" id="PS50994"/>
    </source>
</evidence>
<dbReference type="Pfam" id="PF25597">
    <property type="entry name" value="SH3_retrovirus"/>
    <property type="match status" value="1"/>
</dbReference>
<name>A0A9R1X9N2_LACSA</name>
<comment type="caution">
    <text evidence="6">The sequence shown here is derived from an EMBL/GenBank/DDBJ whole genome shotgun (WGS) entry which is preliminary data.</text>
</comment>
<keyword evidence="7" id="KW-1185">Reference proteome</keyword>
<evidence type="ECO:0000256" key="2">
    <source>
        <dbReference type="ARBA" id="ARBA00022723"/>
    </source>
</evidence>
<keyword evidence="4" id="KW-0378">Hydrolase</keyword>
<dbReference type="InterPro" id="IPR043502">
    <property type="entry name" value="DNA/RNA_pol_sf"/>
</dbReference>
<dbReference type="PANTHER" id="PTHR42648">
    <property type="entry name" value="TRANSPOSASE, PUTATIVE-RELATED"/>
    <property type="match status" value="1"/>
</dbReference>
<evidence type="ECO:0000256" key="3">
    <source>
        <dbReference type="ARBA" id="ARBA00022750"/>
    </source>
</evidence>
<dbReference type="PROSITE" id="PS50994">
    <property type="entry name" value="INTEGRASE"/>
    <property type="match status" value="1"/>
</dbReference>
<keyword evidence="2" id="KW-0479">Metal-binding</keyword>
<dbReference type="InterPro" id="IPR001584">
    <property type="entry name" value="Integrase_cat-core"/>
</dbReference>
<dbReference type="PANTHER" id="PTHR42648:SF32">
    <property type="entry name" value="RIBONUCLEASE H-LIKE DOMAIN, GAG-PRE-INTEGRASE DOMAIN PROTEIN-RELATED"/>
    <property type="match status" value="1"/>
</dbReference>
<evidence type="ECO:0000313" key="6">
    <source>
        <dbReference type="EMBL" id="KAJ0200612.1"/>
    </source>
</evidence>
<dbReference type="Pfam" id="PF07727">
    <property type="entry name" value="RVT_2"/>
    <property type="match status" value="1"/>
</dbReference>
<organism evidence="6 7">
    <name type="scientific">Lactuca sativa</name>
    <name type="common">Garden lettuce</name>
    <dbReference type="NCBI Taxonomy" id="4236"/>
    <lineage>
        <taxon>Eukaryota</taxon>
        <taxon>Viridiplantae</taxon>
        <taxon>Streptophyta</taxon>
        <taxon>Embryophyta</taxon>
        <taxon>Tracheophyta</taxon>
        <taxon>Spermatophyta</taxon>
        <taxon>Magnoliopsida</taxon>
        <taxon>eudicotyledons</taxon>
        <taxon>Gunneridae</taxon>
        <taxon>Pentapetalae</taxon>
        <taxon>asterids</taxon>
        <taxon>campanulids</taxon>
        <taxon>Asterales</taxon>
        <taxon>Asteraceae</taxon>
        <taxon>Cichorioideae</taxon>
        <taxon>Cichorieae</taxon>
        <taxon>Lactucinae</taxon>
        <taxon>Lactuca</taxon>
    </lineage>
</organism>